<dbReference type="Gene3D" id="3.40.630.30">
    <property type="match status" value="2"/>
</dbReference>
<feature type="domain" description="N-acetyltransferase" evidence="1">
    <location>
        <begin position="189"/>
        <end position="345"/>
    </location>
</feature>
<protein>
    <submittedName>
        <fullName evidence="2">GNAT family N-acetyltransferase</fullName>
    </submittedName>
</protein>
<comment type="caution">
    <text evidence="2">The sequence shown here is derived from an EMBL/GenBank/DDBJ whole genome shotgun (WGS) entry which is preliminary data.</text>
</comment>
<proteinExistence type="predicted"/>
<dbReference type="SUPFAM" id="SSF55729">
    <property type="entry name" value="Acyl-CoA N-acyltransferases (Nat)"/>
    <property type="match status" value="2"/>
</dbReference>
<dbReference type="InterPro" id="IPR016181">
    <property type="entry name" value="Acyl_CoA_acyltransferase"/>
</dbReference>
<dbReference type="Proteomes" id="UP000718281">
    <property type="component" value="Unassembled WGS sequence"/>
</dbReference>
<reference evidence="2 3" key="1">
    <citation type="submission" date="2020-10" db="EMBL/GenBank/DDBJ databases">
        <title>Connecting structure to function with the recovery of over 1000 high-quality activated sludge metagenome-assembled genomes encoding full-length rRNA genes using long-read sequencing.</title>
        <authorList>
            <person name="Singleton C.M."/>
            <person name="Petriglieri F."/>
            <person name="Kristensen J.M."/>
            <person name="Kirkegaard R.H."/>
            <person name="Michaelsen T.Y."/>
            <person name="Andersen M.H."/>
            <person name="Karst S.M."/>
            <person name="Dueholm M.S."/>
            <person name="Nielsen P.H."/>
            <person name="Albertsen M."/>
        </authorList>
    </citation>
    <scope>NUCLEOTIDE SEQUENCE [LARGE SCALE GENOMIC DNA]</scope>
    <source>
        <strain evidence="2">AalE_18-Q3-R2-46_BAT3C.188</strain>
    </source>
</reference>
<organism evidence="2 3">
    <name type="scientific">Candidatus Phosphoribacter hodrii</name>
    <dbReference type="NCBI Taxonomy" id="2953743"/>
    <lineage>
        <taxon>Bacteria</taxon>
        <taxon>Bacillati</taxon>
        <taxon>Actinomycetota</taxon>
        <taxon>Actinomycetes</taxon>
        <taxon>Micrococcales</taxon>
        <taxon>Dermatophilaceae</taxon>
        <taxon>Candidatus Phosphoribacter</taxon>
    </lineage>
</organism>
<evidence type="ECO:0000313" key="3">
    <source>
        <dbReference type="Proteomes" id="UP000718281"/>
    </source>
</evidence>
<dbReference type="CDD" id="cd04301">
    <property type="entry name" value="NAT_SF"/>
    <property type="match status" value="1"/>
</dbReference>
<dbReference type="PANTHER" id="PTHR39173">
    <property type="entry name" value="ACETYLTRANSFERASE"/>
    <property type="match status" value="1"/>
</dbReference>
<dbReference type="PANTHER" id="PTHR39173:SF1">
    <property type="entry name" value="ACETYLTRANSFERASE"/>
    <property type="match status" value="1"/>
</dbReference>
<evidence type="ECO:0000313" key="2">
    <source>
        <dbReference type="EMBL" id="MBK6301844.1"/>
    </source>
</evidence>
<dbReference type="Pfam" id="PF13302">
    <property type="entry name" value="Acetyltransf_3"/>
    <property type="match status" value="2"/>
</dbReference>
<dbReference type="PROSITE" id="PS51186">
    <property type="entry name" value="GNAT"/>
    <property type="match status" value="2"/>
</dbReference>
<dbReference type="GO" id="GO:0016747">
    <property type="term" value="F:acyltransferase activity, transferring groups other than amino-acyl groups"/>
    <property type="evidence" value="ECO:0007669"/>
    <property type="project" value="InterPro"/>
</dbReference>
<gene>
    <name evidence="2" type="ORF">IPF40_12625</name>
</gene>
<dbReference type="AlphaFoldDB" id="A0A934X7J7"/>
<evidence type="ECO:0000259" key="1">
    <source>
        <dbReference type="PROSITE" id="PS51186"/>
    </source>
</evidence>
<dbReference type="EMBL" id="JADIXZ010000005">
    <property type="protein sequence ID" value="MBK6301844.1"/>
    <property type="molecule type" value="Genomic_DNA"/>
</dbReference>
<name>A0A934X7J7_9MICO</name>
<sequence>MIELRRPDASLHREWLDFVSDYDRPGVDGGSVRDDELAGLADPGVFAAWVAQLHDQEAGRNIAPDRVPCTSRWIVREGEIVGVINLRHELNDLLLAWGGHIGYAVRTSARRQGIATRALALMLGEAARLGINPVLVTCDEDNVGSRRTIEGAGGVYDGSVEGKRRNWITLADTPIGYAVRPLSLDPLRGRLVELRVMSNDEVRALHSGERRPDWAAEFPRPDDLDGSPLRDVEAMVGREWISRLIVRRSDHQVVGTIGCFGPPDQADTTSTVEIGYGMVESARGHGLITDALRLLVPAATARGVTLQAHTAYDNRASCRALERAGFTPSGEADDAGRLRFVHPRD</sequence>
<feature type="domain" description="N-acetyltransferase" evidence="1">
    <location>
        <begin position="2"/>
        <end position="175"/>
    </location>
</feature>
<accession>A0A934X7J7</accession>
<dbReference type="InterPro" id="IPR000182">
    <property type="entry name" value="GNAT_dom"/>
</dbReference>